<evidence type="ECO:0000313" key="1">
    <source>
        <dbReference type="EMBL" id="AXN57354.1"/>
    </source>
</evidence>
<sequence>MYKNATPEQYAELTEVLSEFKGLPYNADTINRMQRKIALHFPEDVARTFHLNMLVNGRPLRKL</sequence>
<gene>
    <name evidence="1" type="ORF">SUNLIREN_32</name>
</gene>
<evidence type="ECO:0000313" key="2">
    <source>
        <dbReference type="Proteomes" id="UP000257815"/>
    </source>
</evidence>
<organism evidence="1 2">
    <name type="scientific">Erwinia phage SunLIRen</name>
    <dbReference type="NCBI Taxonomy" id="2267654"/>
    <lineage>
        <taxon>Viruses</taxon>
        <taxon>Duplodnaviria</taxon>
        <taxon>Heunggongvirae</taxon>
        <taxon>Uroviricota</taxon>
        <taxon>Caudoviricetes</taxon>
        <taxon>Andersonviridae</taxon>
        <taxon>Ounavirinae</taxon>
        <taxon>Kolesnikvirus</taxon>
        <taxon>Kolesnikvirus Ea214</taxon>
    </lineage>
</organism>
<proteinExistence type="predicted"/>
<reference evidence="2" key="1">
    <citation type="submission" date="2018-06" db="EMBL/GenBank/DDBJ databases">
        <authorList>
            <person name="Sharma R."/>
            <person name="Ke K."/>
            <person name="Breakwell D.P."/>
            <person name="Hope S."/>
            <person name="Grose J.H."/>
        </authorList>
    </citation>
    <scope>NUCLEOTIDE SEQUENCE [LARGE SCALE GENOMIC DNA]</scope>
</reference>
<dbReference type="Proteomes" id="UP000257815">
    <property type="component" value="Segment"/>
</dbReference>
<accession>A0A346FHS4</accession>
<protein>
    <submittedName>
        <fullName evidence="1">Uncharacterized protein</fullName>
    </submittedName>
</protein>
<dbReference type="EMBL" id="MH426725">
    <property type="protein sequence ID" value="AXN57354.1"/>
    <property type="molecule type" value="Genomic_DNA"/>
</dbReference>
<name>A0A346FHS4_9CAUD</name>